<evidence type="ECO:0000256" key="2">
    <source>
        <dbReference type="ARBA" id="ARBA00023002"/>
    </source>
</evidence>
<name>A0A370LAL2_9HYPH</name>
<dbReference type="CDD" id="cd12169">
    <property type="entry name" value="PGDH_like_1"/>
    <property type="match status" value="1"/>
</dbReference>
<evidence type="ECO:0000256" key="4">
    <source>
        <dbReference type="RuleBase" id="RU003719"/>
    </source>
</evidence>
<dbReference type="InterPro" id="IPR050857">
    <property type="entry name" value="D-2-hydroxyacid_DH"/>
</dbReference>
<organism evidence="7 8">
    <name type="scientific">Bosea caraganae</name>
    <dbReference type="NCBI Taxonomy" id="2763117"/>
    <lineage>
        <taxon>Bacteria</taxon>
        <taxon>Pseudomonadati</taxon>
        <taxon>Pseudomonadota</taxon>
        <taxon>Alphaproteobacteria</taxon>
        <taxon>Hyphomicrobiales</taxon>
        <taxon>Boseaceae</taxon>
        <taxon>Bosea</taxon>
    </lineage>
</organism>
<protein>
    <submittedName>
        <fullName evidence="7">D-2-hydroxyacid dehydrogenase family protein</fullName>
    </submittedName>
</protein>
<dbReference type="EMBL" id="QQTP01000002">
    <property type="protein sequence ID" value="RDJ28259.1"/>
    <property type="molecule type" value="Genomic_DNA"/>
</dbReference>
<accession>A0A370LAL2</accession>
<dbReference type="RefSeq" id="WP_114828384.1">
    <property type="nucleotide sequence ID" value="NZ_QQTO01000037.1"/>
</dbReference>
<feature type="domain" description="D-isomer specific 2-hydroxyacid dehydrogenase catalytic" evidence="5">
    <location>
        <begin position="25"/>
        <end position="317"/>
    </location>
</feature>
<dbReference type="Pfam" id="PF02826">
    <property type="entry name" value="2-Hacid_dh_C"/>
    <property type="match status" value="1"/>
</dbReference>
<comment type="similarity">
    <text evidence="1 4">Belongs to the D-isomer specific 2-hydroxyacid dehydrogenase family.</text>
</comment>
<dbReference type="Pfam" id="PF00389">
    <property type="entry name" value="2-Hacid_dh"/>
    <property type="match status" value="1"/>
</dbReference>
<dbReference type="Gene3D" id="3.40.50.720">
    <property type="entry name" value="NAD(P)-binding Rossmann-like Domain"/>
    <property type="match status" value="2"/>
</dbReference>
<sequence>MTIKIAVLDDWQGVARTSADWTALAARAEISFFEDALPDEDAAAARLADFDVVMSMRERTPFPASLIARLPKLRLLSVTGARNKSVDLKALAERGIVATRTEAGEDGSATAELALLLMLEGSRRVAAGDANIRAGRFQDGIAPGFTLSGKTLGLIGLGRLGSLMARYAKALGMSVLAWSPNLTPERAEAGGADYAAKDDLLAKADVISLHMVLAPATRGIIGARDIALLKPGAVIVNSSRGPLIDEAALLAALHAGKVVAALDVYDREPLPVDHPLRSMPNTVLSPHLGYCVQENFAVFYRQSIENVLAFLDGKTLRPLTDGA</sequence>
<feature type="domain" description="D-isomer specific 2-hydroxyacid dehydrogenase NAD-binding" evidence="6">
    <location>
        <begin position="116"/>
        <end position="289"/>
    </location>
</feature>
<keyword evidence="8" id="KW-1185">Reference proteome</keyword>
<comment type="caution">
    <text evidence="7">The sequence shown here is derived from an EMBL/GenBank/DDBJ whole genome shotgun (WGS) entry which is preliminary data.</text>
</comment>
<dbReference type="PROSITE" id="PS00671">
    <property type="entry name" value="D_2_HYDROXYACID_DH_3"/>
    <property type="match status" value="1"/>
</dbReference>
<dbReference type="InterPro" id="IPR006140">
    <property type="entry name" value="D-isomer_DH_NAD-bd"/>
</dbReference>
<dbReference type="SUPFAM" id="SSF52283">
    <property type="entry name" value="Formate/glycerate dehydrogenase catalytic domain-like"/>
    <property type="match status" value="1"/>
</dbReference>
<evidence type="ECO:0000256" key="1">
    <source>
        <dbReference type="ARBA" id="ARBA00005854"/>
    </source>
</evidence>
<dbReference type="InterPro" id="IPR029753">
    <property type="entry name" value="D-isomer_DH_CS"/>
</dbReference>
<dbReference type="AlphaFoldDB" id="A0A370LAL2"/>
<evidence type="ECO:0000313" key="7">
    <source>
        <dbReference type="EMBL" id="RDJ28259.1"/>
    </source>
</evidence>
<reference evidence="8" key="1">
    <citation type="submission" date="2018-07" db="EMBL/GenBank/DDBJ databases">
        <authorList>
            <person name="Safronova V.I."/>
            <person name="Chirak E.R."/>
            <person name="Sazanova A.L."/>
        </authorList>
    </citation>
    <scope>NUCLEOTIDE SEQUENCE [LARGE SCALE GENOMIC DNA]</scope>
    <source>
        <strain evidence="8">RCAM04685</strain>
    </source>
</reference>
<evidence type="ECO:0000313" key="8">
    <source>
        <dbReference type="Proteomes" id="UP000255207"/>
    </source>
</evidence>
<dbReference type="SUPFAM" id="SSF51735">
    <property type="entry name" value="NAD(P)-binding Rossmann-fold domains"/>
    <property type="match status" value="1"/>
</dbReference>
<evidence type="ECO:0000256" key="3">
    <source>
        <dbReference type="ARBA" id="ARBA00023027"/>
    </source>
</evidence>
<evidence type="ECO:0000259" key="6">
    <source>
        <dbReference type="Pfam" id="PF02826"/>
    </source>
</evidence>
<evidence type="ECO:0000259" key="5">
    <source>
        <dbReference type="Pfam" id="PF00389"/>
    </source>
</evidence>
<dbReference type="InterPro" id="IPR006139">
    <property type="entry name" value="D-isomer_2_OHA_DH_cat_dom"/>
</dbReference>
<dbReference type="GO" id="GO:0051287">
    <property type="term" value="F:NAD binding"/>
    <property type="evidence" value="ECO:0007669"/>
    <property type="project" value="InterPro"/>
</dbReference>
<dbReference type="InterPro" id="IPR036291">
    <property type="entry name" value="NAD(P)-bd_dom_sf"/>
</dbReference>
<proteinExistence type="inferred from homology"/>
<dbReference type="OrthoDB" id="9793626at2"/>
<gene>
    <name evidence="7" type="ORF">DWE98_06670</name>
</gene>
<dbReference type="GO" id="GO:0016616">
    <property type="term" value="F:oxidoreductase activity, acting on the CH-OH group of donors, NAD or NADP as acceptor"/>
    <property type="evidence" value="ECO:0007669"/>
    <property type="project" value="InterPro"/>
</dbReference>
<dbReference type="PANTHER" id="PTHR42789:SF1">
    <property type="entry name" value="D-ISOMER SPECIFIC 2-HYDROXYACID DEHYDROGENASE FAMILY PROTEIN (AFU_ORTHOLOGUE AFUA_6G10090)"/>
    <property type="match status" value="1"/>
</dbReference>
<dbReference type="Proteomes" id="UP000255207">
    <property type="component" value="Unassembled WGS sequence"/>
</dbReference>
<dbReference type="PANTHER" id="PTHR42789">
    <property type="entry name" value="D-ISOMER SPECIFIC 2-HYDROXYACID DEHYDROGENASE FAMILY PROTEIN (AFU_ORTHOLOGUE AFUA_6G10090)"/>
    <property type="match status" value="1"/>
</dbReference>
<keyword evidence="3" id="KW-0520">NAD</keyword>
<keyword evidence="2 4" id="KW-0560">Oxidoreductase</keyword>